<dbReference type="AlphaFoldDB" id="A0A2H1H7Y8"/>
<protein>
    <submittedName>
        <fullName evidence="2">Uncharacterized protein</fullName>
    </submittedName>
</protein>
<reference evidence="3" key="1">
    <citation type="submission" date="2017-05" db="EMBL/GenBank/DDBJ databases">
        <authorList>
            <person name="Song R."/>
            <person name="Chenine A.L."/>
            <person name="Ruprecht R.M."/>
        </authorList>
    </citation>
    <scope>NUCLEOTIDE SEQUENCE [LARGE SCALE GENOMIC DNA]</scope>
</reference>
<accession>A0A2H1H7Y8</accession>
<organism evidence="2 3">
    <name type="scientific">Zymoseptoria tritici ST99CH_1E4</name>
    <dbReference type="NCBI Taxonomy" id="1276532"/>
    <lineage>
        <taxon>Eukaryota</taxon>
        <taxon>Fungi</taxon>
        <taxon>Dikarya</taxon>
        <taxon>Ascomycota</taxon>
        <taxon>Pezizomycotina</taxon>
        <taxon>Dothideomycetes</taxon>
        <taxon>Dothideomycetidae</taxon>
        <taxon>Mycosphaerellales</taxon>
        <taxon>Mycosphaerellaceae</taxon>
        <taxon>Zymoseptoria</taxon>
    </lineage>
</organism>
<evidence type="ECO:0000313" key="3">
    <source>
        <dbReference type="Proteomes" id="UP000245764"/>
    </source>
</evidence>
<feature type="chain" id="PRO_5013776185" evidence="1">
    <location>
        <begin position="21"/>
        <end position="238"/>
    </location>
</feature>
<sequence length="238" mass="25597">MKFTPLTCLALATFAGAALTDLDDAGFMGLSAIEAGALVARDVGPAIPCKTVADCKPKDGHKCPYEYPPNTPKYAYVHSIIKHGLPSCELDKGAKLKTQKYCNCHLPRDEKTLTQVCREVEDALGHKDTLVIKGCYFKHSVNCDVACKIGKPCSHNHGSKVPPKHPGKINCPHAVLPPGYYGECLPDCDSFATSRCLFGTCDDLSELQLTFRLATAPPDQNTSTSAAEDSVMAMPLLV</sequence>
<gene>
    <name evidence="2" type="ORF">ZT1E4_G11233</name>
</gene>
<dbReference type="EMBL" id="LT854265">
    <property type="protein sequence ID" value="SMR61920.1"/>
    <property type="molecule type" value="Genomic_DNA"/>
</dbReference>
<name>A0A2H1H7Y8_ZYMTR</name>
<dbReference type="Proteomes" id="UP000245764">
    <property type="component" value="Chromosome 13"/>
</dbReference>
<evidence type="ECO:0000313" key="2">
    <source>
        <dbReference type="EMBL" id="SMR61920.1"/>
    </source>
</evidence>
<keyword evidence="1" id="KW-0732">Signal</keyword>
<proteinExistence type="predicted"/>
<evidence type="ECO:0000256" key="1">
    <source>
        <dbReference type="SAM" id="SignalP"/>
    </source>
</evidence>
<feature type="signal peptide" evidence="1">
    <location>
        <begin position="1"/>
        <end position="20"/>
    </location>
</feature>